<accession>A0AAX3J5A4</accession>
<organism evidence="1 2">
    <name type="scientific">Pantoea brenneri</name>
    <dbReference type="NCBI Taxonomy" id="472694"/>
    <lineage>
        <taxon>Bacteria</taxon>
        <taxon>Pseudomonadati</taxon>
        <taxon>Pseudomonadota</taxon>
        <taxon>Gammaproteobacteria</taxon>
        <taxon>Enterobacterales</taxon>
        <taxon>Erwiniaceae</taxon>
        <taxon>Pantoea</taxon>
    </lineage>
</organism>
<reference evidence="1 2" key="1">
    <citation type="submission" date="2019-10" db="EMBL/GenBank/DDBJ databases">
        <authorList>
            <person name="Karimi E."/>
        </authorList>
    </citation>
    <scope>NUCLEOTIDE SEQUENCE [LARGE SCALE GENOMIC DNA]</scope>
    <source>
        <strain evidence="1">Pantoea sp. 111</strain>
    </source>
</reference>
<protein>
    <submittedName>
        <fullName evidence="1">Uncharacterized protein</fullName>
    </submittedName>
</protein>
<sequence>MSEFKGTPGPWKWFTSNSHKRLSSVLSGKDGDVLYAYNDSTGFPMIGCNERDMALIAAAPELLEALQDAEKALFAALDNAFGEEMANGNRELIQARAAIAKALGQ</sequence>
<dbReference type="AlphaFoldDB" id="A0AAX3J5A4"/>
<evidence type="ECO:0000313" key="1">
    <source>
        <dbReference type="EMBL" id="VXB74092.1"/>
    </source>
</evidence>
<dbReference type="RefSeq" id="WP_159223503.1">
    <property type="nucleotide sequence ID" value="NZ_LR733469.1"/>
</dbReference>
<comment type="caution">
    <text evidence="1">The sequence shown here is derived from an EMBL/GenBank/DDBJ whole genome shotgun (WGS) entry which is preliminary data.</text>
</comment>
<dbReference type="Proteomes" id="UP000433737">
    <property type="component" value="Unassembled WGS sequence"/>
</dbReference>
<evidence type="ECO:0000313" key="2">
    <source>
        <dbReference type="Proteomes" id="UP000433737"/>
    </source>
</evidence>
<proteinExistence type="predicted"/>
<dbReference type="EMBL" id="CABWMH010000009">
    <property type="protein sequence ID" value="VXB74092.1"/>
    <property type="molecule type" value="Genomic_DNA"/>
</dbReference>
<gene>
    <name evidence="1" type="ORF">PANT111_170164</name>
</gene>
<name>A0AAX3J5A4_9GAMM</name>